<dbReference type="SUPFAM" id="SSF52540">
    <property type="entry name" value="P-loop containing nucleoside triphosphate hydrolases"/>
    <property type="match status" value="1"/>
</dbReference>
<protein>
    <recommendedName>
        <fullName evidence="5">Hydroxymethylpyrimidine transport system ATP-binding protein</fullName>
    </recommendedName>
</protein>
<evidence type="ECO:0008006" key="5">
    <source>
        <dbReference type="Google" id="ProtNLM"/>
    </source>
</evidence>
<dbReference type="EMBL" id="BAQP01000175">
    <property type="protein sequence ID" value="GBQ26233.1"/>
    <property type="molecule type" value="Genomic_DNA"/>
</dbReference>
<name>A0ABQ0P838_9PROT</name>
<dbReference type="PANTHER" id="PTHR42788">
    <property type="entry name" value="TAURINE IMPORT ATP-BINDING PROTEIN-RELATED"/>
    <property type="match status" value="1"/>
</dbReference>
<dbReference type="PANTHER" id="PTHR42788:SF19">
    <property type="entry name" value="ALIPHATIC SULFONATES IMPORT ATP-BINDING PROTEIN SSUB 2"/>
    <property type="match status" value="1"/>
</dbReference>
<comment type="similarity">
    <text evidence="1">Belongs to the ABC transporter superfamily.</text>
</comment>
<sequence length="92" mass="9835">MEEPFSALDSVTRARMQDLAAETLHGRTVVLITHDPLEACRLGQAVLLMAGDPVRVEAIEVPAGAVPRAADDDGVLHAQGVLLRRMLDAARP</sequence>
<evidence type="ECO:0000256" key="1">
    <source>
        <dbReference type="ARBA" id="ARBA00005417"/>
    </source>
</evidence>
<evidence type="ECO:0000313" key="4">
    <source>
        <dbReference type="Proteomes" id="UP001060895"/>
    </source>
</evidence>
<organism evidence="3 4">
    <name type="scientific">Gluconacetobacter sacchari DSM 12717</name>
    <dbReference type="NCBI Taxonomy" id="1307940"/>
    <lineage>
        <taxon>Bacteria</taxon>
        <taxon>Pseudomonadati</taxon>
        <taxon>Pseudomonadota</taxon>
        <taxon>Alphaproteobacteria</taxon>
        <taxon>Acetobacterales</taxon>
        <taxon>Acetobacteraceae</taxon>
        <taxon>Gluconacetobacter</taxon>
    </lineage>
</organism>
<dbReference type="Proteomes" id="UP001060895">
    <property type="component" value="Unassembled WGS sequence"/>
</dbReference>
<keyword evidence="2" id="KW-0813">Transport</keyword>
<dbReference type="Gene3D" id="3.40.50.300">
    <property type="entry name" value="P-loop containing nucleotide triphosphate hydrolases"/>
    <property type="match status" value="1"/>
</dbReference>
<evidence type="ECO:0000313" key="3">
    <source>
        <dbReference type="EMBL" id="GBQ26233.1"/>
    </source>
</evidence>
<dbReference type="InterPro" id="IPR050166">
    <property type="entry name" value="ABC_transporter_ATP-bind"/>
</dbReference>
<keyword evidence="4" id="KW-1185">Reference proteome</keyword>
<accession>A0ABQ0P838</accession>
<proteinExistence type="inferred from homology"/>
<comment type="caution">
    <text evidence="3">The sequence shown here is derived from an EMBL/GenBank/DDBJ whole genome shotgun (WGS) entry which is preliminary data.</text>
</comment>
<dbReference type="InterPro" id="IPR027417">
    <property type="entry name" value="P-loop_NTPase"/>
</dbReference>
<evidence type="ECO:0000256" key="2">
    <source>
        <dbReference type="ARBA" id="ARBA00022448"/>
    </source>
</evidence>
<reference evidence="3" key="1">
    <citation type="submission" date="2013-04" db="EMBL/GenBank/DDBJ databases">
        <title>The genome sequencing project of 58 acetic acid bacteria.</title>
        <authorList>
            <person name="Okamoto-Kainuma A."/>
            <person name="Ishikawa M."/>
            <person name="Umino S."/>
            <person name="Koizumi Y."/>
            <person name="Shiwa Y."/>
            <person name="Yoshikawa H."/>
            <person name="Matsutani M."/>
            <person name="Matsushita K."/>
        </authorList>
    </citation>
    <scope>NUCLEOTIDE SEQUENCE</scope>
    <source>
        <strain evidence="3">DSM 12717</strain>
    </source>
</reference>
<gene>
    <name evidence="3" type="ORF">AA12717_2292</name>
</gene>